<accession>A0A2N3PLN6</accession>
<dbReference type="PANTHER" id="PTHR46268:SF6">
    <property type="entry name" value="UNIVERSAL STRESS PROTEIN UP12"/>
    <property type="match status" value="1"/>
</dbReference>
<dbReference type="RefSeq" id="WP_006802872.1">
    <property type="nucleotide sequence ID" value="NZ_CABKOI010000020.1"/>
</dbReference>
<dbReference type="PANTHER" id="PTHR46268">
    <property type="entry name" value="STRESS RESPONSE PROTEIN NHAX"/>
    <property type="match status" value="1"/>
</dbReference>
<dbReference type="EMBL" id="MBPK01000001">
    <property type="protein sequence ID" value="PKT82742.1"/>
    <property type="molecule type" value="Genomic_DNA"/>
</dbReference>
<dbReference type="AlphaFoldDB" id="A0A2N3PLN6"/>
<protein>
    <recommendedName>
        <fullName evidence="2">UspA domain-containing protein</fullName>
    </recommendedName>
</protein>
<dbReference type="InterPro" id="IPR006015">
    <property type="entry name" value="Universal_stress_UspA"/>
</dbReference>
<dbReference type="STRING" id="556267.HWAG_01176"/>
<evidence type="ECO:0000313" key="3">
    <source>
        <dbReference type="EMBL" id="PKT82742.1"/>
    </source>
</evidence>
<dbReference type="PRINTS" id="PR01438">
    <property type="entry name" value="UNVRSLSTRESS"/>
</dbReference>
<dbReference type="Proteomes" id="UP000233350">
    <property type="component" value="Unassembled WGS sequence"/>
</dbReference>
<name>A0A2N3PLN6_9HELI</name>
<dbReference type="CDD" id="cd00293">
    <property type="entry name" value="USP-like"/>
    <property type="match status" value="1"/>
</dbReference>
<evidence type="ECO:0000259" key="2">
    <source>
        <dbReference type="Pfam" id="PF00582"/>
    </source>
</evidence>
<feature type="domain" description="UspA" evidence="2">
    <location>
        <begin position="3"/>
        <end position="133"/>
    </location>
</feature>
<gene>
    <name evidence="3" type="ORF">BCM31_06205</name>
</gene>
<sequence>MKDRIVVATDFSKSSLVSLTKAMYLAKKEKCSLDIVHIVEYSIFHDPKKDKKAGKEALAKFIADHFPKPEVEIAQFCYVGTIHKEIHKHAKDRECRLLIIGATGETQHLTEVLLGSVAKRIVRKAEIPVLVTKDESLPDYANIFSPTDFSEDSLKTAKATRKFFPNANLIFYHMIARPFELRLGHYGADDEQISSFNKDTENRAKEISKKFLKNFSGKSEVVLDSGILSYTRLLSVAESKNASLIALPTSGKISFFALDVLQNSNIDIFICKF</sequence>
<comment type="caution">
    <text evidence="3">The sequence shown here is derived from an EMBL/GenBank/DDBJ whole genome shotgun (WGS) entry which is preliminary data.</text>
</comment>
<dbReference type="GeneID" id="97290437"/>
<dbReference type="SUPFAM" id="SSF52402">
    <property type="entry name" value="Adenine nucleotide alpha hydrolases-like"/>
    <property type="match status" value="2"/>
</dbReference>
<dbReference type="Pfam" id="PF00582">
    <property type="entry name" value="Usp"/>
    <property type="match status" value="1"/>
</dbReference>
<dbReference type="OrthoDB" id="5343004at2"/>
<dbReference type="InterPro" id="IPR006016">
    <property type="entry name" value="UspA"/>
</dbReference>
<evidence type="ECO:0000256" key="1">
    <source>
        <dbReference type="ARBA" id="ARBA00008791"/>
    </source>
</evidence>
<proteinExistence type="inferred from homology"/>
<dbReference type="Gene3D" id="3.40.50.620">
    <property type="entry name" value="HUPs"/>
    <property type="match status" value="2"/>
</dbReference>
<comment type="similarity">
    <text evidence="1">Belongs to the universal stress protein A family.</text>
</comment>
<evidence type="ECO:0000313" key="4">
    <source>
        <dbReference type="Proteomes" id="UP000233350"/>
    </source>
</evidence>
<dbReference type="InterPro" id="IPR014729">
    <property type="entry name" value="Rossmann-like_a/b/a_fold"/>
</dbReference>
<organism evidence="3 4">
    <name type="scientific">Helicobacter winghamensis</name>
    <dbReference type="NCBI Taxonomy" id="157268"/>
    <lineage>
        <taxon>Bacteria</taxon>
        <taxon>Pseudomonadati</taxon>
        <taxon>Campylobacterota</taxon>
        <taxon>Epsilonproteobacteria</taxon>
        <taxon>Campylobacterales</taxon>
        <taxon>Helicobacteraceae</taxon>
        <taxon>Helicobacter</taxon>
    </lineage>
</organism>
<reference evidence="3 4" key="1">
    <citation type="submission" date="2016-07" db="EMBL/GenBank/DDBJ databases">
        <title>Detection of Helicobacter winghamensis from caecal content of red fox (Vulpes vulpes).</title>
        <authorList>
            <person name="Zanoni R.G."/>
            <person name="Florio D."/>
            <person name="Caffara M."/>
            <person name="Renzi M."/>
            <person name="Parisi A."/>
            <person name="Pasquali F."/>
            <person name="Manfreda G."/>
        </authorList>
    </citation>
    <scope>NUCLEOTIDE SEQUENCE [LARGE SCALE GENOMIC DNA]</scope>
    <source>
        <strain evidence="3 4">295_13</strain>
    </source>
</reference>
<keyword evidence="4" id="KW-1185">Reference proteome</keyword>